<dbReference type="InterPro" id="IPR026055">
    <property type="entry name" value="FAR"/>
</dbReference>
<comment type="catalytic activity">
    <reaction evidence="1">
        <text>a long-chain fatty acyl-CoA + 2 NADPH + 2 H(+) = a long-chain primary fatty alcohol + 2 NADP(+) + CoA</text>
        <dbReference type="Rhea" id="RHEA:52716"/>
        <dbReference type="ChEBI" id="CHEBI:15378"/>
        <dbReference type="ChEBI" id="CHEBI:57287"/>
        <dbReference type="ChEBI" id="CHEBI:57783"/>
        <dbReference type="ChEBI" id="CHEBI:58349"/>
        <dbReference type="ChEBI" id="CHEBI:77396"/>
        <dbReference type="ChEBI" id="CHEBI:83139"/>
        <dbReference type="EC" id="1.2.1.84"/>
    </reaction>
</comment>
<comment type="function">
    <text evidence="1">Catalyzes the reduction of fatty acyl-CoA to fatty alcohols.</text>
</comment>
<evidence type="ECO:0000259" key="2">
    <source>
        <dbReference type="Pfam" id="PF07993"/>
    </source>
</evidence>
<dbReference type="InterPro" id="IPR013120">
    <property type="entry name" value="FAR_NAD-bd"/>
</dbReference>
<dbReference type="InterPro" id="IPR036291">
    <property type="entry name" value="NAD(P)-bd_dom_sf"/>
</dbReference>
<dbReference type="Gramene" id="rna22858">
    <property type="protein sequence ID" value="RHN60537.1"/>
    <property type="gene ID" value="gene22858"/>
</dbReference>
<keyword evidence="1" id="KW-0521">NADP</keyword>
<keyword evidence="1" id="KW-0444">Lipid biosynthesis</keyword>
<gene>
    <name evidence="3" type="ORF">MtrunA17_Chr4g0026891</name>
</gene>
<keyword evidence="1" id="KW-0443">Lipid metabolism</keyword>
<dbReference type="SUPFAM" id="SSF51735">
    <property type="entry name" value="NAD(P)-binding Rossmann-fold domains"/>
    <property type="match status" value="1"/>
</dbReference>
<dbReference type="EMBL" id="PSQE01000004">
    <property type="protein sequence ID" value="RHN60537.1"/>
    <property type="molecule type" value="Genomic_DNA"/>
</dbReference>
<dbReference type="Proteomes" id="UP000265566">
    <property type="component" value="Chromosome 4"/>
</dbReference>
<dbReference type="Pfam" id="PF07993">
    <property type="entry name" value="NAD_binding_4"/>
    <property type="match status" value="1"/>
</dbReference>
<evidence type="ECO:0000313" key="4">
    <source>
        <dbReference type="Proteomes" id="UP000265566"/>
    </source>
</evidence>
<name>A0A396ICI7_MEDTR</name>
<dbReference type="AlphaFoldDB" id="A0A396ICI7"/>
<evidence type="ECO:0000313" key="3">
    <source>
        <dbReference type="EMBL" id="RHN60537.1"/>
    </source>
</evidence>
<dbReference type="PANTHER" id="PTHR11011">
    <property type="entry name" value="MALE STERILITY PROTEIN 2-RELATED"/>
    <property type="match status" value="1"/>
</dbReference>
<keyword evidence="1 3" id="KW-0560">Oxidoreductase</keyword>
<dbReference type="GO" id="GO:0102965">
    <property type="term" value="F:alcohol-forming long-chain fatty acyl-CoA reductase activity"/>
    <property type="evidence" value="ECO:0007669"/>
    <property type="project" value="UniProtKB-EC"/>
</dbReference>
<feature type="domain" description="Thioester reductase (TE)" evidence="2">
    <location>
        <begin position="14"/>
        <end position="169"/>
    </location>
</feature>
<comment type="caution">
    <text evidence="3">The sequence shown here is derived from an EMBL/GenBank/DDBJ whole genome shotgun (WGS) entry which is preliminary data.</text>
</comment>
<organism evidence="3 4">
    <name type="scientific">Medicago truncatula</name>
    <name type="common">Barrel medic</name>
    <name type="synonym">Medicago tribuloides</name>
    <dbReference type="NCBI Taxonomy" id="3880"/>
    <lineage>
        <taxon>Eukaryota</taxon>
        <taxon>Viridiplantae</taxon>
        <taxon>Streptophyta</taxon>
        <taxon>Embryophyta</taxon>
        <taxon>Tracheophyta</taxon>
        <taxon>Spermatophyta</taxon>
        <taxon>Magnoliopsida</taxon>
        <taxon>eudicotyledons</taxon>
        <taxon>Gunneridae</taxon>
        <taxon>Pentapetalae</taxon>
        <taxon>rosids</taxon>
        <taxon>fabids</taxon>
        <taxon>Fabales</taxon>
        <taxon>Fabaceae</taxon>
        <taxon>Papilionoideae</taxon>
        <taxon>50 kb inversion clade</taxon>
        <taxon>NPAAA clade</taxon>
        <taxon>Hologalegina</taxon>
        <taxon>IRL clade</taxon>
        <taxon>Trifolieae</taxon>
        <taxon>Medicago</taxon>
    </lineage>
</organism>
<accession>A0A396ICI7</accession>
<dbReference type="GO" id="GO:0006629">
    <property type="term" value="P:lipid metabolic process"/>
    <property type="evidence" value="ECO:0007669"/>
    <property type="project" value="UniProtKB-KW"/>
</dbReference>
<evidence type="ECO:0000256" key="1">
    <source>
        <dbReference type="RuleBase" id="RU363097"/>
    </source>
</evidence>
<comment type="similarity">
    <text evidence="1">Belongs to the fatty acyl-CoA reductase family.</text>
</comment>
<dbReference type="Gene3D" id="3.40.50.720">
    <property type="entry name" value="NAD(P)-binding Rossmann-like Domain"/>
    <property type="match status" value="1"/>
</dbReference>
<reference evidence="4" key="1">
    <citation type="journal article" date="2018" name="Nat. Plants">
        <title>Whole-genome landscape of Medicago truncatula symbiotic genes.</title>
        <authorList>
            <person name="Pecrix Y."/>
            <person name="Staton S.E."/>
            <person name="Sallet E."/>
            <person name="Lelandais-Briere C."/>
            <person name="Moreau S."/>
            <person name="Carrere S."/>
            <person name="Blein T."/>
            <person name="Jardinaud M.F."/>
            <person name="Latrasse D."/>
            <person name="Zouine M."/>
            <person name="Zahm M."/>
            <person name="Kreplak J."/>
            <person name="Mayjonade B."/>
            <person name="Satge C."/>
            <person name="Perez M."/>
            <person name="Cauet S."/>
            <person name="Marande W."/>
            <person name="Chantry-Darmon C."/>
            <person name="Lopez-Roques C."/>
            <person name="Bouchez O."/>
            <person name="Berard A."/>
            <person name="Debelle F."/>
            <person name="Munos S."/>
            <person name="Bendahmane A."/>
            <person name="Berges H."/>
            <person name="Niebel A."/>
            <person name="Buitink J."/>
            <person name="Frugier F."/>
            <person name="Benhamed M."/>
            <person name="Crespi M."/>
            <person name="Gouzy J."/>
            <person name="Gamas P."/>
        </authorList>
    </citation>
    <scope>NUCLEOTIDE SEQUENCE [LARGE SCALE GENOMIC DNA]</scope>
    <source>
        <strain evidence="4">cv. Jemalong A17</strain>
    </source>
</reference>
<dbReference type="PANTHER" id="PTHR11011:SF84">
    <property type="entry name" value="ACYL-COA REDUCTASE-LIKE PROTEIN, PUTATIVE-RELATED"/>
    <property type="match status" value="1"/>
</dbReference>
<proteinExistence type="inferred from homology"/>
<dbReference type="GO" id="GO:0080019">
    <property type="term" value="F:alcohol-forming very long-chain fatty acyl-CoA reductase activity"/>
    <property type="evidence" value="ECO:0007669"/>
    <property type="project" value="InterPro"/>
</dbReference>
<protein>
    <recommendedName>
        <fullName evidence="1">Fatty acyl-CoA reductase</fullName>
        <ecNumber evidence="1">1.2.1.84</ecNumber>
    </recommendedName>
</protein>
<dbReference type="EC" id="1.2.1.84" evidence="1"/>
<sequence>MNSQDFLKGKTILVTGAAGFLAKVFVEKILRIQPEIQKLYLLLRASNTDLAENRLRNEVFEIDLFRVLRAKWGENFSSFISKKVVAIAGDVAIENLGIKDEKLKREIFEEIDLLVHFAASTKFDERFDILMAVNTQGALHALNVAKNCKRIKAFVHISTAYVCGDAKDGDSIILRENPFEMGESLKGTSKLDIHEEMNLLERKLAELQAMNVDENTITCAMKDYGMERFINFNFNYYFFGTNHQFLFYYIGLNENEVLRSFYFKNQFFIPLFYFFWNFNQPYHLLDIFFL</sequence>